<evidence type="ECO:0000256" key="5">
    <source>
        <dbReference type="ARBA" id="ARBA00022842"/>
    </source>
</evidence>
<proteinExistence type="predicted"/>
<keyword evidence="4" id="KW-0378">Hydrolase</keyword>
<keyword evidence="10" id="KW-1185">Reference proteome</keyword>
<dbReference type="CDD" id="cd18870">
    <property type="entry name" value="NUDIX_AcylCoAdiphos_Nudt19"/>
    <property type="match status" value="1"/>
</dbReference>
<dbReference type="GO" id="GO:0046872">
    <property type="term" value="F:metal ion binding"/>
    <property type="evidence" value="ECO:0007669"/>
    <property type="project" value="UniProtKB-KW"/>
</dbReference>
<accession>A0A9P7M8A1</accession>
<evidence type="ECO:0000256" key="1">
    <source>
        <dbReference type="ARBA" id="ARBA00001936"/>
    </source>
</evidence>
<comment type="caution">
    <text evidence="9">The sequence shown here is derived from an EMBL/GenBank/DDBJ whole genome shotgun (WGS) entry which is preliminary data.</text>
</comment>
<dbReference type="GO" id="GO:0016818">
    <property type="term" value="F:hydrolase activity, acting on acid anhydrides, in phosphorus-containing anhydrides"/>
    <property type="evidence" value="ECO:0007669"/>
    <property type="project" value="InterPro"/>
</dbReference>
<dbReference type="InterPro" id="IPR039121">
    <property type="entry name" value="NUDT19"/>
</dbReference>
<dbReference type="OrthoDB" id="1695362at2759"/>
<keyword evidence="5" id="KW-0460">Magnesium</keyword>
<sequence length="344" mass="38045">MASLTPEANSKQVVQEPRPSSSVLLLSATNEVLLLHRVKTSTSFASAYVFPGGNLDAFHDGKIPAAGSPERHTDGAAYRLGAIRETFEETGILLATKDGELMTLSTEQRDEARAKIHNNKVRFGDFLTSIGAVADTANLVPFTRWITPTNMPKRFTTQMYIYMLPIFNKSMPSEMLIPTPDGGIEHTAAHFAPPQFFLARAADNAIILFPPQVYLLTLLARYLKGSTNDLEAGPVHYTAQRKKLASFLRRRVTAETDKGKKHATAGISWADKVMNPYVIMRRERDERVVMALDKPGPELETSCDRGGDWERVVLAKFGKGGPSGVEVRMREEILEEERDGGAKL</sequence>
<evidence type="ECO:0000259" key="8">
    <source>
        <dbReference type="PROSITE" id="PS51462"/>
    </source>
</evidence>
<keyword evidence="3" id="KW-0479">Metal-binding</keyword>
<reference evidence="9 10" key="1">
    <citation type="journal article" date="2020" name="bioRxiv">
        <title>Whole genome comparisons of ergot fungi reveals the divergence and evolution of species within the genus Claviceps are the result of varying mechanisms driving genome evolution and host range expansion.</title>
        <authorList>
            <person name="Wyka S.A."/>
            <person name="Mondo S.J."/>
            <person name="Liu M."/>
            <person name="Dettman J."/>
            <person name="Nalam V."/>
            <person name="Broders K.D."/>
        </authorList>
    </citation>
    <scope>NUCLEOTIDE SEQUENCE [LARGE SCALE GENOMIC DNA]</scope>
    <source>
        <strain evidence="9 10">CCC 1485</strain>
    </source>
</reference>
<gene>
    <name evidence="9" type="ORF">E4U60_004985</name>
</gene>
<evidence type="ECO:0000256" key="7">
    <source>
        <dbReference type="SAM" id="MobiDB-lite"/>
    </source>
</evidence>
<protein>
    <recommendedName>
        <fullName evidence="8">Nudix hydrolase domain-containing protein</fullName>
    </recommendedName>
</protein>
<dbReference type="SUPFAM" id="SSF55811">
    <property type="entry name" value="Nudix"/>
    <property type="match status" value="1"/>
</dbReference>
<evidence type="ECO:0000256" key="6">
    <source>
        <dbReference type="ARBA" id="ARBA00023211"/>
    </source>
</evidence>
<evidence type="ECO:0000256" key="2">
    <source>
        <dbReference type="ARBA" id="ARBA00001946"/>
    </source>
</evidence>
<name>A0A9P7M8A1_9HYPO</name>
<keyword evidence="6" id="KW-0464">Manganese</keyword>
<dbReference type="InterPro" id="IPR015797">
    <property type="entry name" value="NUDIX_hydrolase-like_dom_sf"/>
</dbReference>
<evidence type="ECO:0000313" key="10">
    <source>
        <dbReference type="Proteomes" id="UP000706124"/>
    </source>
</evidence>
<dbReference type="Proteomes" id="UP000706124">
    <property type="component" value="Unassembled WGS sequence"/>
</dbReference>
<evidence type="ECO:0000313" key="9">
    <source>
        <dbReference type="EMBL" id="KAG5932812.1"/>
    </source>
</evidence>
<feature type="domain" description="Nudix hydrolase" evidence="8">
    <location>
        <begin position="16"/>
        <end position="215"/>
    </location>
</feature>
<dbReference type="Gene3D" id="3.90.79.10">
    <property type="entry name" value="Nucleoside Triphosphate Pyrophosphohydrolase"/>
    <property type="match status" value="1"/>
</dbReference>
<evidence type="ECO:0000256" key="4">
    <source>
        <dbReference type="ARBA" id="ARBA00022801"/>
    </source>
</evidence>
<dbReference type="AlphaFoldDB" id="A0A9P7M8A1"/>
<dbReference type="InterPro" id="IPR000086">
    <property type="entry name" value="NUDIX_hydrolase_dom"/>
</dbReference>
<dbReference type="EMBL" id="SRPO01000421">
    <property type="protein sequence ID" value="KAG5932812.1"/>
    <property type="molecule type" value="Genomic_DNA"/>
</dbReference>
<dbReference type="PROSITE" id="PS51462">
    <property type="entry name" value="NUDIX"/>
    <property type="match status" value="1"/>
</dbReference>
<organism evidence="9 10">
    <name type="scientific">Claviceps pazoutovae</name>
    <dbReference type="NCBI Taxonomy" id="1649127"/>
    <lineage>
        <taxon>Eukaryota</taxon>
        <taxon>Fungi</taxon>
        <taxon>Dikarya</taxon>
        <taxon>Ascomycota</taxon>
        <taxon>Pezizomycotina</taxon>
        <taxon>Sordariomycetes</taxon>
        <taxon>Hypocreomycetidae</taxon>
        <taxon>Hypocreales</taxon>
        <taxon>Clavicipitaceae</taxon>
        <taxon>Claviceps</taxon>
    </lineage>
</organism>
<comment type="cofactor">
    <cofactor evidence="1">
        <name>Mn(2+)</name>
        <dbReference type="ChEBI" id="CHEBI:29035"/>
    </cofactor>
</comment>
<dbReference type="PANTHER" id="PTHR12318:SF0">
    <property type="entry name" value="ACYL-COENZYME A DIPHOSPHATASE NUDT19"/>
    <property type="match status" value="1"/>
</dbReference>
<comment type="cofactor">
    <cofactor evidence="2">
        <name>Mg(2+)</name>
        <dbReference type="ChEBI" id="CHEBI:18420"/>
    </cofactor>
</comment>
<dbReference type="GO" id="GO:0005739">
    <property type="term" value="C:mitochondrion"/>
    <property type="evidence" value="ECO:0007669"/>
    <property type="project" value="TreeGrafter"/>
</dbReference>
<evidence type="ECO:0000256" key="3">
    <source>
        <dbReference type="ARBA" id="ARBA00022723"/>
    </source>
</evidence>
<feature type="region of interest" description="Disordered" evidence="7">
    <location>
        <begin position="1"/>
        <end position="20"/>
    </location>
</feature>
<dbReference type="PANTHER" id="PTHR12318">
    <property type="entry name" value="TESTOSTERONE-REGULATED PROTEIN RP2"/>
    <property type="match status" value="1"/>
</dbReference>